<dbReference type="InterPro" id="IPR001241">
    <property type="entry name" value="Topo_IIA"/>
</dbReference>
<keyword evidence="8" id="KW-0067">ATP-binding</keyword>
<dbReference type="InterPro" id="IPR002205">
    <property type="entry name" value="Topo_IIA_dom_A"/>
</dbReference>
<dbReference type="PROSITE" id="PS50880">
    <property type="entry name" value="TOPRIM"/>
    <property type="match status" value="1"/>
</dbReference>
<evidence type="ECO:0000256" key="4">
    <source>
        <dbReference type="ARBA" id="ARBA00011080"/>
    </source>
</evidence>
<evidence type="ECO:0000256" key="3">
    <source>
        <dbReference type="ARBA" id="ARBA00001946"/>
    </source>
</evidence>
<evidence type="ECO:0000256" key="10">
    <source>
        <dbReference type="ARBA" id="ARBA00023029"/>
    </source>
</evidence>
<dbReference type="Gene3D" id="3.40.50.670">
    <property type="match status" value="1"/>
</dbReference>
<keyword evidence="11" id="KW-0238">DNA-binding</keyword>
<dbReference type="SMART" id="SM00433">
    <property type="entry name" value="TOP2c"/>
    <property type="match status" value="1"/>
</dbReference>
<dbReference type="InterPro" id="IPR050634">
    <property type="entry name" value="DNA_Topoisomerase_II"/>
</dbReference>
<dbReference type="InterPro" id="IPR036890">
    <property type="entry name" value="HATPase_C_sf"/>
</dbReference>
<dbReference type="GO" id="GO:0003677">
    <property type="term" value="F:DNA binding"/>
    <property type="evidence" value="ECO:0007669"/>
    <property type="project" value="UniProtKB-KW"/>
</dbReference>
<evidence type="ECO:0000259" key="15">
    <source>
        <dbReference type="PROSITE" id="PS52040"/>
    </source>
</evidence>
<dbReference type="Gene3D" id="3.90.199.10">
    <property type="entry name" value="Topoisomerase II, domain 5"/>
    <property type="match status" value="1"/>
</dbReference>
<dbReference type="InterPro" id="IPR031660">
    <property type="entry name" value="TOPRIM_C"/>
</dbReference>
<feature type="region of interest" description="Disordered" evidence="13">
    <location>
        <begin position="1216"/>
        <end position="1244"/>
    </location>
</feature>
<dbReference type="GO" id="GO:0005524">
    <property type="term" value="F:ATP binding"/>
    <property type="evidence" value="ECO:0007669"/>
    <property type="project" value="UniProtKB-KW"/>
</dbReference>
<accession>A0A6C0KT07</accession>
<dbReference type="PRINTS" id="PR01158">
    <property type="entry name" value="TOPISMRASEII"/>
</dbReference>
<feature type="compositionally biased region" description="Gly residues" evidence="13">
    <location>
        <begin position="1111"/>
        <end position="1131"/>
    </location>
</feature>
<feature type="compositionally biased region" description="Basic residues" evidence="13">
    <location>
        <begin position="1235"/>
        <end position="1244"/>
    </location>
</feature>
<dbReference type="InterPro" id="IPR001154">
    <property type="entry name" value="TopoII_euk"/>
</dbReference>
<dbReference type="EC" id="5.6.2.2" evidence="5"/>
<feature type="region of interest" description="Disordered" evidence="13">
    <location>
        <begin position="892"/>
        <end position="919"/>
    </location>
</feature>
<comment type="similarity">
    <text evidence="4">Belongs to the type II topoisomerase family.</text>
</comment>
<dbReference type="Gene3D" id="3.30.565.10">
    <property type="entry name" value="Histidine kinase-like ATPase, C-terminal domain"/>
    <property type="match status" value="1"/>
</dbReference>
<dbReference type="SUPFAM" id="SSF55874">
    <property type="entry name" value="ATPase domain of HSP90 chaperone/DNA topoisomerase II/histidine kinase"/>
    <property type="match status" value="1"/>
</dbReference>
<dbReference type="Pfam" id="PF00521">
    <property type="entry name" value="DNA_topoisoIV"/>
    <property type="match status" value="1"/>
</dbReference>
<dbReference type="PANTHER" id="PTHR10169">
    <property type="entry name" value="DNA TOPOISOMERASE/GYRASE"/>
    <property type="match status" value="1"/>
</dbReference>
<feature type="region of interest" description="Disordered" evidence="13">
    <location>
        <begin position="1098"/>
        <end position="1131"/>
    </location>
</feature>
<dbReference type="InterPro" id="IPR006171">
    <property type="entry name" value="TOPRIM_dom"/>
</dbReference>
<keyword evidence="6" id="KW-0479">Metal-binding</keyword>
<dbReference type="PRINTS" id="PR00418">
    <property type="entry name" value="TPI2FAMILY"/>
</dbReference>
<dbReference type="Gene3D" id="3.30.1360.40">
    <property type="match status" value="1"/>
</dbReference>
<comment type="catalytic activity">
    <reaction evidence="1">
        <text>ATP-dependent breakage, passage and rejoining of double-stranded DNA.</text>
        <dbReference type="EC" id="5.6.2.2"/>
    </reaction>
</comment>
<evidence type="ECO:0000256" key="9">
    <source>
        <dbReference type="ARBA" id="ARBA00022842"/>
    </source>
</evidence>
<dbReference type="SMART" id="SM00434">
    <property type="entry name" value="TOP4c"/>
    <property type="match status" value="1"/>
</dbReference>
<keyword evidence="10" id="KW-0799">Topoisomerase</keyword>
<dbReference type="PROSITE" id="PS52040">
    <property type="entry name" value="TOPO_IIA"/>
    <property type="match status" value="1"/>
</dbReference>
<dbReference type="InterPro" id="IPR014721">
    <property type="entry name" value="Ribsml_uS5_D2-typ_fold_subgr"/>
</dbReference>
<dbReference type="FunFam" id="3.40.50.670:FF:000001">
    <property type="entry name" value="DNA topoisomerase 2"/>
    <property type="match status" value="2"/>
</dbReference>
<organism evidence="16">
    <name type="scientific">viral metagenome</name>
    <dbReference type="NCBI Taxonomy" id="1070528"/>
    <lineage>
        <taxon>unclassified sequences</taxon>
        <taxon>metagenomes</taxon>
        <taxon>organismal metagenomes</taxon>
    </lineage>
</organism>
<dbReference type="InterPro" id="IPR018522">
    <property type="entry name" value="TopoIIA_CS"/>
</dbReference>
<reference evidence="16" key="1">
    <citation type="journal article" date="2020" name="Nature">
        <title>Giant virus diversity and host interactions through global metagenomics.</title>
        <authorList>
            <person name="Schulz F."/>
            <person name="Roux S."/>
            <person name="Paez-Espino D."/>
            <person name="Jungbluth S."/>
            <person name="Walsh D.A."/>
            <person name="Denef V.J."/>
            <person name="McMahon K.D."/>
            <person name="Konstantinidis K.T."/>
            <person name="Eloe-Fadrosh E.A."/>
            <person name="Kyrpides N.C."/>
            <person name="Woyke T."/>
        </authorList>
    </citation>
    <scope>NUCLEOTIDE SEQUENCE</scope>
    <source>
        <strain evidence="16">GVMAG-S-3300013094-100</strain>
    </source>
</reference>
<dbReference type="Pfam" id="PF01751">
    <property type="entry name" value="Toprim"/>
    <property type="match status" value="1"/>
</dbReference>
<comment type="cofactor">
    <cofactor evidence="3">
        <name>Mg(2+)</name>
        <dbReference type="ChEBI" id="CHEBI:18420"/>
    </cofactor>
</comment>
<dbReference type="SUPFAM" id="SSF54211">
    <property type="entry name" value="Ribosomal protein S5 domain 2-like"/>
    <property type="match status" value="1"/>
</dbReference>
<dbReference type="SUPFAM" id="SSF56719">
    <property type="entry name" value="Type II DNA topoisomerase"/>
    <property type="match status" value="1"/>
</dbReference>
<dbReference type="Gene3D" id="3.30.1490.30">
    <property type="match status" value="1"/>
</dbReference>
<dbReference type="GO" id="GO:0000712">
    <property type="term" value="P:resolution of meiotic recombination intermediates"/>
    <property type="evidence" value="ECO:0007669"/>
    <property type="project" value="TreeGrafter"/>
</dbReference>
<dbReference type="PANTHER" id="PTHR10169:SF38">
    <property type="entry name" value="DNA TOPOISOMERASE 2"/>
    <property type="match status" value="1"/>
</dbReference>
<dbReference type="AlphaFoldDB" id="A0A6C0KT07"/>
<dbReference type="FunFam" id="3.90.199.10:FF:000002">
    <property type="entry name" value="DNA topoisomerase 2"/>
    <property type="match status" value="1"/>
</dbReference>
<evidence type="ECO:0000256" key="7">
    <source>
        <dbReference type="ARBA" id="ARBA00022741"/>
    </source>
</evidence>
<dbReference type="CDD" id="cd03481">
    <property type="entry name" value="TopoIIA_Trans_ScTopoIIA"/>
    <property type="match status" value="1"/>
</dbReference>
<keyword evidence="7" id="KW-0547">Nucleotide-binding</keyword>
<dbReference type="Pfam" id="PF00204">
    <property type="entry name" value="DNA_gyraseB"/>
    <property type="match status" value="1"/>
</dbReference>
<feature type="compositionally biased region" description="Low complexity" evidence="13">
    <location>
        <begin position="1222"/>
        <end position="1234"/>
    </location>
</feature>
<evidence type="ECO:0000256" key="1">
    <source>
        <dbReference type="ARBA" id="ARBA00000185"/>
    </source>
</evidence>
<keyword evidence="9" id="KW-0460">Magnesium</keyword>
<feature type="domain" description="Topo IIA-type catalytic" evidence="15">
    <location>
        <begin position="681"/>
        <end position="1197"/>
    </location>
</feature>
<dbReference type="Gene3D" id="1.10.268.10">
    <property type="entry name" value="Topoisomerase, domain 3"/>
    <property type="match status" value="1"/>
</dbReference>
<dbReference type="InterPro" id="IPR013757">
    <property type="entry name" value="Topo_IIA_A_a_sf"/>
</dbReference>
<feature type="domain" description="Toprim" evidence="14">
    <location>
        <begin position="433"/>
        <end position="547"/>
    </location>
</feature>
<dbReference type="GO" id="GO:0000819">
    <property type="term" value="P:sister chromatid segregation"/>
    <property type="evidence" value="ECO:0007669"/>
    <property type="project" value="TreeGrafter"/>
</dbReference>
<evidence type="ECO:0000256" key="12">
    <source>
        <dbReference type="ARBA" id="ARBA00023235"/>
    </source>
</evidence>
<dbReference type="InterPro" id="IPR013759">
    <property type="entry name" value="Topo_IIA_B_C"/>
</dbReference>
<dbReference type="GO" id="GO:0046872">
    <property type="term" value="F:metal ion binding"/>
    <property type="evidence" value="ECO:0007669"/>
    <property type="project" value="UniProtKB-KW"/>
</dbReference>
<evidence type="ECO:0000256" key="6">
    <source>
        <dbReference type="ARBA" id="ARBA00022723"/>
    </source>
</evidence>
<feature type="compositionally biased region" description="Low complexity" evidence="13">
    <location>
        <begin position="910"/>
        <end position="919"/>
    </location>
</feature>
<evidence type="ECO:0000313" key="16">
    <source>
        <dbReference type="EMBL" id="QHU21095.1"/>
    </source>
</evidence>
<evidence type="ECO:0000256" key="11">
    <source>
        <dbReference type="ARBA" id="ARBA00023125"/>
    </source>
</evidence>
<dbReference type="GO" id="GO:0005634">
    <property type="term" value="C:nucleus"/>
    <property type="evidence" value="ECO:0007669"/>
    <property type="project" value="TreeGrafter"/>
</dbReference>
<dbReference type="InterPro" id="IPR013758">
    <property type="entry name" value="Topo_IIA_A/C_ab"/>
</dbReference>
<keyword evidence="12" id="KW-0413">Isomerase</keyword>
<evidence type="ECO:0000259" key="14">
    <source>
        <dbReference type="PROSITE" id="PS50880"/>
    </source>
</evidence>
<dbReference type="InterPro" id="IPR013506">
    <property type="entry name" value="Topo_IIA_bsu_dom2"/>
</dbReference>
<sequence>MEKKYKKHQLRDHIYEIPGTYIGSIENTTLDTYVYSDETKKFSIQNITYVPGLYKIYDEIVVNALDQITRLKQEEAKKELENIRHVKTIKFTIDKKSGIIEIENDGDGIDIDVLPDQGGIYIPQMIFGELLTSTNYTDKDVEKLVGGVNGYGSKLTNIFSLEFTVETVDHRRKKIYTQTWKDNMKTVGKPSVKAYSKVPYTRIRFLPDYKRFGLDSMSDDIYNLFYKRALDACATSDPSVSVYFNGTKLEIKSFEKYADLYLGDKKETARVYEACGERWEVIAAPSASAQFEQVSFVNGINTVRGGKHVDYIKNQISKALAEMSESKKKTVKQQHIVDNLFVFVKCLIVNPAFDTQTKEALTTPVSKFGSKCELDKKFMTALYKSGIMEKAVSLTDFHQDKKASKTDGKKTSRITVDKLDDANDAGTKNSSNCTLILTEGDSAKALAISGLSVVGRGTYGVFPLRGKVMNVKDATATKIAENKEITDIKKIVGLQNGKVYTDVSELRYGHIMMMCDQDTDGSHIKGLIMNVFQTLWPSLYKMEGFLISMLTPIMKATNGENVMSFYNMNDAQVWIEKQKKKADGLKGWSFKYYKGLGTSTSAEAKEYFREMKKTVYKYTGKESDESIDLAFNKKRPDDRKRWLIKYDPSNVLDYTEKDITYEDFVNKDLIHYSNRDIERSIPHVCDGLKESTRKILFAGFKRKLFNKEMKVAQFGAYTAEKSAYHHGETSLMQAIIGMAQNYVCSNNINLFVPKGQFGTRLKGGADHSAPRYIFTKLSELSQVIFRVEDFKVLEYNYDDGEKIEPKYYIGVIPMVLINGAVGIATGFSTNLPCYNPTDVIDICRKIANNLDSIKLETKESMKEAYQAINKTRIPELTPWYLGFTGKIVKKERKPKRPKKSGATENDDTESVASEESVTSAEAAFESQGVYKWVKDDTVEITELPIGTWTDDYKDFLTQCVVNNNPVLKDFESHYTDTNVRFTLKLYPGVRPGIEMNFDTEFKLVSTKNMNINNIHLYSEKGAIKKYANTTEIFIDFAKVRILKYYERKEDQLKTMRKNYVIISAKVRFIKQYIEGIIILVGKKIAQVEEQLKSLNYPTAIDEKDTGEDGEGGGGDGGGDGGGGGGGGGHDSGSGEIVIGEQIIIQKAIPSYDYLTDMSLKTLTVEKKTALEKQENNIKMKIEELEAKTISSIWLDELKEVENAWNIFKQETDALYTNDKKSGTPGASSAHASSGSKKRAVATKK</sequence>
<dbReference type="Pfam" id="PF16898">
    <property type="entry name" value="TOPRIM_C"/>
    <property type="match status" value="1"/>
</dbReference>
<dbReference type="GO" id="GO:0003918">
    <property type="term" value="F:DNA topoisomerase type II (double strand cut, ATP-hydrolyzing) activity"/>
    <property type="evidence" value="ECO:0007669"/>
    <property type="project" value="UniProtKB-EC"/>
</dbReference>
<evidence type="ECO:0000256" key="13">
    <source>
        <dbReference type="SAM" id="MobiDB-lite"/>
    </source>
</evidence>
<dbReference type="PROSITE" id="PS00177">
    <property type="entry name" value="TOPOISOMERASE_II"/>
    <property type="match status" value="1"/>
</dbReference>
<dbReference type="GO" id="GO:0006265">
    <property type="term" value="P:DNA topological change"/>
    <property type="evidence" value="ECO:0007669"/>
    <property type="project" value="InterPro"/>
</dbReference>
<evidence type="ECO:0000256" key="5">
    <source>
        <dbReference type="ARBA" id="ARBA00012895"/>
    </source>
</evidence>
<name>A0A6C0KT07_9ZZZZ</name>
<proteinExistence type="inferred from homology"/>
<dbReference type="InterPro" id="IPR020568">
    <property type="entry name" value="Ribosomal_Su5_D2-typ_SF"/>
</dbReference>
<dbReference type="EMBL" id="MN740978">
    <property type="protein sequence ID" value="QHU21095.1"/>
    <property type="molecule type" value="Genomic_DNA"/>
</dbReference>
<protein>
    <recommendedName>
        <fullName evidence="5">DNA topoisomerase (ATP-hydrolyzing)</fullName>
        <ecNumber evidence="5">5.6.2.2</ecNumber>
    </recommendedName>
</protein>
<dbReference type="Gene3D" id="3.30.230.10">
    <property type="match status" value="1"/>
</dbReference>
<evidence type="ECO:0000256" key="8">
    <source>
        <dbReference type="ARBA" id="ARBA00022840"/>
    </source>
</evidence>
<evidence type="ECO:0000256" key="2">
    <source>
        <dbReference type="ARBA" id="ARBA00001913"/>
    </source>
</evidence>
<comment type="cofactor">
    <cofactor evidence="2">
        <name>Ca(2+)</name>
        <dbReference type="ChEBI" id="CHEBI:29108"/>
    </cofactor>
</comment>
<dbReference type="InterPro" id="IPR013760">
    <property type="entry name" value="Topo_IIA-like_dom_sf"/>
</dbReference>